<evidence type="ECO:0000313" key="2">
    <source>
        <dbReference type="EMBL" id="AII17225.1"/>
    </source>
</evidence>
<name>A0A076FGL1_9VIRU</name>
<accession>A0A076FGL1</accession>
<sequence>MCKKILKNYLKIVIMLISIKIEDISISVESTKIRDSIENVNKVNQLINDMIYKIQNIEENFEEESEEELLTESELDEESDDDSESDEESDEEDAMDNDVDNRDSNITIHKKYALFLTEIKNKSIENFNKLMTKEKENEIYIENTLKSDRLWAHENLSETYTIRSIKTKSDDYLLYFKKIFLKND</sequence>
<dbReference type="EMBL" id="KJ645900">
    <property type="protein sequence ID" value="AII17225.1"/>
    <property type="molecule type" value="Genomic_DNA"/>
</dbReference>
<protein>
    <submittedName>
        <fullName evidence="2">Uncharacterized protein</fullName>
    </submittedName>
</protein>
<feature type="region of interest" description="Disordered" evidence="1">
    <location>
        <begin position="62"/>
        <end position="102"/>
    </location>
</feature>
<dbReference type="Proteomes" id="UP000028667">
    <property type="component" value="Segment"/>
</dbReference>
<feature type="compositionally biased region" description="Acidic residues" evidence="1">
    <location>
        <begin position="62"/>
        <end position="98"/>
    </location>
</feature>
<evidence type="ECO:0000256" key="1">
    <source>
        <dbReference type="SAM" id="MobiDB-lite"/>
    </source>
</evidence>
<reference evidence="2 3" key="1">
    <citation type="journal article" date="2014" name="Virology">
        <title>Genome of brown tide virus (AaV), the little giant of the Megaviridae, elucidates NCLDV genome expansion and host-virus coevolution.</title>
        <authorList>
            <person name="Moniruzzaman M."/>
            <person name="LeCleir G.R."/>
            <person name="Brown C.M."/>
            <person name="Gobler C.J."/>
            <person name="Bidle K.D."/>
            <person name="Wilson W.H."/>
            <person name="Wilhelm S.W."/>
        </authorList>
    </citation>
    <scope>NUCLEOTIDE SEQUENCE [LARGE SCALE GENOMIC DNA]</scope>
    <source>
        <strain evidence="2">BtV-01</strain>
    </source>
</reference>
<organism evidence="2 3">
    <name type="scientific">Aureococcus anophagefferens virus</name>
    <dbReference type="NCBI Taxonomy" id="1474867"/>
    <lineage>
        <taxon>Viruses</taxon>
        <taxon>Varidnaviria</taxon>
        <taxon>Bamfordvirae</taxon>
        <taxon>Nucleocytoviricota</taxon>
        <taxon>Megaviricetes</taxon>
        <taxon>Imitervirales</taxon>
        <taxon>Schizomimiviridae</taxon>
        <taxon>Kratosvirus</taxon>
        <taxon>Kratosvirus quantuckense</taxon>
    </lineage>
</organism>
<dbReference type="RefSeq" id="YP_009052250.1">
    <property type="nucleotide sequence ID" value="NC_024697.1"/>
</dbReference>
<dbReference type="KEGG" id="vg:20041562"/>
<gene>
    <name evidence="2" type="ORF">AaV_176</name>
</gene>
<dbReference type="GeneID" id="20041562"/>
<proteinExistence type="predicted"/>
<evidence type="ECO:0000313" key="3">
    <source>
        <dbReference type="Proteomes" id="UP000028667"/>
    </source>
</evidence>
<keyword evidence="3" id="KW-1185">Reference proteome</keyword>